<reference evidence="2 3" key="1">
    <citation type="submission" date="2020-02" db="EMBL/GenBank/DDBJ databases">
        <title>Genome sequences of Thiorhodococcus mannitoliphagus and Thiorhodococcus minor, purple sulfur photosynthetic bacteria in the gammaproteobacterial family, Chromatiaceae.</title>
        <authorList>
            <person name="Aviles F.A."/>
            <person name="Meyer T.E."/>
            <person name="Kyndt J.A."/>
        </authorList>
    </citation>
    <scope>NUCLEOTIDE SEQUENCE [LARGE SCALE GENOMIC DNA]</scope>
    <source>
        <strain evidence="2 3">DSM 11518</strain>
    </source>
</reference>
<keyword evidence="3" id="KW-1185">Reference proteome</keyword>
<evidence type="ECO:0000256" key="1">
    <source>
        <dbReference type="ARBA" id="ARBA00043985"/>
    </source>
</evidence>
<sequence>MSFFKRVTLAVSTQLDRMVGEIENHDAVVEAGIRESRRLYAKAKVRHDRMRQDGERLRRKLDGLRADERAWRERAMRCDATAEGEEKALMCLSRAKRAGSQAESLAESYRRHAEVESHLGREIDGLRQRVETLEHRRHLMRSREATADAAARIRETDTGALLDLDDTFDRWEIRLTEAELTTDSLCDSDPFEAEFVAEEERESLKAELEALKLGRKNRSGGEQ</sequence>
<dbReference type="InterPro" id="IPR007157">
    <property type="entry name" value="PspA_VIPP1"/>
</dbReference>
<organism evidence="2 3">
    <name type="scientific">Thiorhodococcus minor</name>
    <dbReference type="NCBI Taxonomy" id="57489"/>
    <lineage>
        <taxon>Bacteria</taxon>
        <taxon>Pseudomonadati</taxon>
        <taxon>Pseudomonadota</taxon>
        <taxon>Gammaproteobacteria</taxon>
        <taxon>Chromatiales</taxon>
        <taxon>Chromatiaceae</taxon>
        <taxon>Thiorhodococcus</taxon>
    </lineage>
</organism>
<dbReference type="Proteomes" id="UP000483379">
    <property type="component" value="Unassembled WGS sequence"/>
</dbReference>
<proteinExistence type="inferred from homology"/>
<gene>
    <name evidence="2" type="ORF">G3446_15385</name>
</gene>
<evidence type="ECO:0000313" key="2">
    <source>
        <dbReference type="EMBL" id="NEV63253.1"/>
    </source>
</evidence>
<dbReference type="AlphaFoldDB" id="A0A6M0K2S0"/>
<comment type="caution">
    <text evidence="2">The sequence shown here is derived from an EMBL/GenBank/DDBJ whole genome shotgun (WGS) entry which is preliminary data.</text>
</comment>
<dbReference type="RefSeq" id="WP_164453716.1">
    <property type="nucleotide sequence ID" value="NZ_JAAIJQ010000045.1"/>
</dbReference>
<comment type="similarity">
    <text evidence="1">Belongs to the PspA/Vipp/IM30 family.</text>
</comment>
<protein>
    <recommendedName>
        <fullName evidence="4">PspA/IM30 family protein</fullName>
    </recommendedName>
</protein>
<name>A0A6M0K2S0_9GAMM</name>
<evidence type="ECO:0000313" key="3">
    <source>
        <dbReference type="Proteomes" id="UP000483379"/>
    </source>
</evidence>
<accession>A0A6M0K2S0</accession>
<dbReference type="EMBL" id="JAAIJQ010000045">
    <property type="protein sequence ID" value="NEV63253.1"/>
    <property type="molecule type" value="Genomic_DNA"/>
</dbReference>
<dbReference type="Pfam" id="PF04012">
    <property type="entry name" value="PspA_IM30"/>
    <property type="match status" value="1"/>
</dbReference>
<evidence type="ECO:0008006" key="4">
    <source>
        <dbReference type="Google" id="ProtNLM"/>
    </source>
</evidence>